<dbReference type="Pfam" id="PF13920">
    <property type="entry name" value="zf-C3HC4_3"/>
    <property type="match status" value="1"/>
</dbReference>
<evidence type="ECO:0000256" key="5">
    <source>
        <dbReference type="PROSITE-ProRule" id="PRU00175"/>
    </source>
</evidence>
<dbReference type="PROSITE" id="PS50105">
    <property type="entry name" value="SAM_DOMAIN"/>
    <property type="match status" value="1"/>
</dbReference>
<dbReference type="Proteomes" id="UP000694888">
    <property type="component" value="Unplaced"/>
</dbReference>
<feature type="region of interest" description="Disordered" evidence="7">
    <location>
        <begin position="1"/>
        <end position="43"/>
    </location>
</feature>
<dbReference type="CDD" id="cd16515">
    <property type="entry name" value="RING-HC_LRSAM1"/>
    <property type="match status" value="1"/>
</dbReference>
<dbReference type="SUPFAM" id="SSF52058">
    <property type="entry name" value="L domain-like"/>
    <property type="match status" value="1"/>
</dbReference>
<evidence type="ECO:0000313" key="10">
    <source>
        <dbReference type="Proteomes" id="UP000694888"/>
    </source>
</evidence>
<dbReference type="InterPro" id="IPR013761">
    <property type="entry name" value="SAM/pointed_sf"/>
</dbReference>
<dbReference type="RefSeq" id="XP_012944566.1">
    <property type="nucleotide sequence ID" value="XM_013089112.2"/>
</dbReference>
<dbReference type="InterPro" id="IPR001841">
    <property type="entry name" value="Znf_RING"/>
</dbReference>
<keyword evidence="10" id="KW-1185">Reference proteome</keyword>
<evidence type="ECO:0000256" key="6">
    <source>
        <dbReference type="SAM" id="Coils"/>
    </source>
</evidence>
<feature type="domain" description="RING-type" evidence="8">
    <location>
        <begin position="710"/>
        <end position="745"/>
    </location>
</feature>
<feature type="compositionally biased region" description="Basic residues" evidence="7">
    <location>
        <begin position="1"/>
        <end position="10"/>
    </location>
</feature>
<dbReference type="InterPro" id="IPR001660">
    <property type="entry name" value="SAM"/>
</dbReference>
<evidence type="ECO:0000256" key="3">
    <source>
        <dbReference type="ARBA" id="ARBA00022771"/>
    </source>
</evidence>
<dbReference type="SUPFAM" id="SSF47769">
    <property type="entry name" value="SAM/Pointed domain"/>
    <property type="match status" value="1"/>
</dbReference>
<feature type="coiled-coil region" evidence="6">
    <location>
        <begin position="528"/>
        <end position="562"/>
    </location>
</feature>
<feature type="compositionally biased region" description="Basic and acidic residues" evidence="7">
    <location>
        <begin position="31"/>
        <end position="42"/>
    </location>
</feature>
<protein>
    <submittedName>
        <fullName evidence="11">E3 ubiquitin-protein ligase LRSAM1</fullName>
    </submittedName>
</protein>
<evidence type="ECO:0000259" key="9">
    <source>
        <dbReference type="PROSITE" id="PS50105"/>
    </source>
</evidence>
<keyword evidence="2" id="KW-0677">Repeat</keyword>
<dbReference type="InterPro" id="IPR013083">
    <property type="entry name" value="Znf_RING/FYVE/PHD"/>
</dbReference>
<feature type="compositionally biased region" description="Basic and acidic residues" evidence="7">
    <location>
        <begin position="11"/>
        <end position="23"/>
    </location>
</feature>
<dbReference type="SUPFAM" id="SSF57850">
    <property type="entry name" value="RING/U-box"/>
    <property type="match status" value="1"/>
</dbReference>
<evidence type="ECO:0000256" key="1">
    <source>
        <dbReference type="ARBA" id="ARBA00022614"/>
    </source>
</evidence>
<dbReference type="Gene3D" id="1.10.150.50">
    <property type="entry name" value="Transcription Factor, Ets-1"/>
    <property type="match status" value="1"/>
</dbReference>
<dbReference type="SMART" id="SM00369">
    <property type="entry name" value="LRR_TYP"/>
    <property type="match status" value="4"/>
</dbReference>
<dbReference type="InterPro" id="IPR001611">
    <property type="entry name" value="Leu-rich_rpt"/>
</dbReference>
<dbReference type="PROSITE" id="PS50089">
    <property type="entry name" value="ZF_RING_2"/>
    <property type="match status" value="1"/>
</dbReference>
<dbReference type="InterPro" id="IPR032675">
    <property type="entry name" value="LRR_dom_sf"/>
</dbReference>
<keyword evidence="4" id="KW-0862">Zinc</keyword>
<evidence type="ECO:0000259" key="8">
    <source>
        <dbReference type="PROSITE" id="PS50089"/>
    </source>
</evidence>
<sequence length="760" mass="86537">MPLFGKKKKGESKEKGKKPERGSPEMPLFRRQSEKCRKRQQDQELLAQQDPEPRFDMSSCELREVPSGVYAICKVLQKQVLLLHDNWLSSLSSELAELSYLQVLDLHNNEFKTLPEEISCLTNLKVLNVAHNKLKSLPDSFSKLSALQTLNLKHNRLKEFPDPVCDLRFLRTLDISSNEVHSLPVQLCHNRALETLVLDTDKMHYPKPEVCSKTTAAVMMFLCGAAEVEYEHPSKYWLKVEAAEQGLKASTSEGYLNASQIEAQMMEGVHAYQNVLDQKRKDAEELEKVFHAEQEAQAELAALAADNHRRLLSSITQNQDQITKDLTDLNSKREAEREELLQYLTDVENGASSLLSQLLDYNVKAKETEELLEMMEEERMKEDDWFTVRWEELQNLRKQEVLDAMKVMLTEFADIEEARLGVEMDKDETRRDALEQETLDEGQMESLMYHKDVEHQKMVRKLAKEDALQKAAFEALMFSRDSAHSRIRSQIMLIESELAQLTTLEMDQQAARVEHQINIVADQRIALSAMLSQLLEEKEKRQAELKKRLGEMEQQREDGQADYWLVQYQRLLDWKPQALIDRESQLEIAVKEVLVSSGAEDYIPVFARHRITIETLMSLTEADLSQMGVHELGLRKAIMKNIAMQDIQVKTGEEKVREKLQEPCLAPLELHPSAPSSAAEADPAGKSVALPPSLLERQSSITARGVNSECAVCLDKMSNIIFLPCGHVCCCTACAQPLSECPLCRAEIKVKVKLSLPQAV</sequence>
<organism evidence="10 11">
    <name type="scientific">Aplysia californica</name>
    <name type="common">California sea hare</name>
    <dbReference type="NCBI Taxonomy" id="6500"/>
    <lineage>
        <taxon>Eukaryota</taxon>
        <taxon>Metazoa</taxon>
        <taxon>Spiralia</taxon>
        <taxon>Lophotrochozoa</taxon>
        <taxon>Mollusca</taxon>
        <taxon>Gastropoda</taxon>
        <taxon>Heterobranchia</taxon>
        <taxon>Euthyneura</taxon>
        <taxon>Tectipleura</taxon>
        <taxon>Aplysiida</taxon>
        <taxon>Aplysioidea</taxon>
        <taxon>Aplysiidae</taxon>
        <taxon>Aplysia</taxon>
    </lineage>
</organism>
<dbReference type="GeneID" id="101862688"/>
<keyword evidence="6" id="KW-0175">Coiled coil</keyword>
<evidence type="ECO:0000256" key="7">
    <source>
        <dbReference type="SAM" id="MobiDB-lite"/>
    </source>
</evidence>
<feature type="domain" description="SAM" evidence="9">
    <location>
        <begin position="574"/>
        <end position="642"/>
    </location>
</feature>
<accession>A0ABM1ABK9</accession>
<feature type="coiled-coil region" evidence="6">
    <location>
        <begin position="269"/>
        <end position="378"/>
    </location>
</feature>
<dbReference type="SMART" id="SM00184">
    <property type="entry name" value="RING"/>
    <property type="match status" value="1"/>
</dbReference>
<dbReference type="InterPro" id="IPR003591">
    <property type="entry name" value="Leu-rich_rpt_typical-subtyp"/>
</dbReference>
<evidence type="ECO:0000256" key="4">
    <source>
        <dbReference type="ARBA" id="ARBA00022833"/>
    </source>
</evidence>
<evidence type="ECO:0000313" key="11">
    <source>
        <dbReference type="RefSeq" id="XP_012944566.1"/>
    </source>
</evidence>
<keyword evidence="1" id="KW-0433">Leucine-rich repeat</keyword>
<dbReference type="Pfam" id="PF13855">
    <property type="entry name" value="LRR_8"/>
    <property type="match status" value="1"/>
</dbReference>
<keyword evidence="3 5" id="KW-0479">Metal-binding</keyword>
<dbReference type="PANTHER" id="PTHR48051">
    <property type="match status" value="1"/>
</dbReference>
<dbReference type="Pfam" id="PF00536">
    <property type="entry name" value="SAM_1"/>
    <property type="match status" value="1"/>
</dbReference>
<name>A0ABM1ABK9_APLCA</name>
<proteinExistence type="predicted"/>
<reference evidence="11" key="1">
    <citation type="submission" date="2025-08" db="UniProtKB">
        <authorList>
            <consortium name="RefSeq"/>
        </authorList>
    </citation>
    <scope>IDENTIFICATION</scope>
</reference>
<dbReference type="Gene3D" id="3.80.10.10">
    <property type="entry name" value="Ribonuclease Inhibitor"/>
    <property type="match status" value="1"/>
</dbReference>
<keyword evidence="3 5" id="KW-0863">Zinc-finger</keyword>
<gene>
    <name evidence="11" type="primary">LOC101862688</name>
</gene>
<dbReference type="InterPro" id="IPR050216">
    <property type="entry name" value="LRR_domain-containing"/>
</dbReference>
<dbReference type="SMART" id="SM00364">
    <property type="entry name" value="LRR_BAC"/>
    <property type="match status" value="4"/>
</dbReference>
<dbReference type="Gene3D" id="3.30.40.10">
    <property type="entry name" value="Zinc/RING finger domain, C3HC4 (zinc finger)"/>
    <property type="match status" value="1"/>
</dbReference>
<dbReference type="PANTHER" id="PTHR48051:SF47">
    <property type="entry name" value="LEUCINE RICH REPEAT AND STERILE ALPHA MOTIF CONTAINING 1"/>
    <property type="match status" value="1"/>
</dbReference>
<evidence type="ECO:0000256" key="2">
    <source>
        <dbReference type="ARBA" id="ARBA00022737"/>
    </source>
</evidence>
<dbReference type="PROSITE" id="PS51450">
    <property type="entry name" value="LRR"/>
    <property type="match status" value="2"/>
</dbReference>